<evidence type="ECO:0000313" key="14">
    <source>
        <dbReference type="EMBL" id="RKW71994.1"/>
    </source>
</evidence>
<keyword evidence="3" id="KW-0597">Phosphoprotein</keyword>
<dbReference type="CDD" id="cd16917">
    <property type="entry name" value="HATPase_UhpB-NarQ-NarX-like"/>
    <property type="match status" value="1"/>
</dbReference>
<keyword evidence="10" id="KW-0472">Membrane</keyword>
<dbReference type="Pfam" id="PF07730">
    <property type="entry name" value="HisKA_3"/>
    <property type="match status" value="1"/>
</dbReference>
<keyword evidence="10" id="KW-1133">Transmembrane helix</keyword>
<dbReference type="Gene3D" id="3.30.565.10">
    <property type="entry name" value="Histidine kinase-like ATPase, C-terminal domain"/>
    <property type="match status" value="1"/>
</dbReference>
<feature type="domain" description="DUF7134" evidence="13">
    <location>
        <begin position="19"/>
        <end position="130"/>
    </location>
</feature>
<evidence type="ECO:0000259" key="12">
    <source>
        <dbReference type="Pfam" id="PF07730"/>
    </source>
</evidence>
<dbReference type="InterPro" id="IPR011712">
    <property type="entry name" value="Sig_transdc_His_kin_sub3_dim/P"/>
</dbReference>
<feature type="transmembrane region" description="Helical" evidence="10">
    <location>
        <begin position="102"/>
        <end position="121"/>
    </location>
</feature>
<feature type="domain" description="Signal transduction histidine kinase subgroup 3 dimerisation and phosphoacceptor" evidence="12">
    <location>
        <begin position="158"/>
        <end position="224"/>
    </location>
</feature>
<comment type="catalytic activity">
    <reaction evidence="1">
        <text>ATP + protein L-histidine = ADP + protein N-phospho-L-histidine.</text>
        <dbReference type="EC" id="2.7.13.3"/>
    </reaction>
</comment>
<dbReference type="PANTHER" id="PTHR24421:SF10">
    <property type="entry name" value="NITRATE_NITRITE SENSOR PROTEIN NARQ"/>
    <property type="match status" value="1"/>
</dbReference>
<accession>A0A496PNG1</accession>
<feature type="coiled-coil region" evidence="9">
    <location>
        <begin position="133"/>
        <end position="160"/>
    </location>
</feature>
<dbReference type="PANTHER" id="PTHR24421">
    <property type="entry name" value="NITRATE/NITRITE SENSOR PROTEIN NARX-RELATED"/>
    <property type="match status" value="1"/>
</dbReference>
<comment type="caution">
    <text evidence="14">The sequence shown here is derived from an EMBL/GenBank/DDBJ whole genome shotgun (WGS) entry which is preliminary data.</text>
</comment>
<dbReference type="SUPFAM" id="SSF55874">
    <property type="entry name" value="ATPase domain of HSP90 chaperone/DNA topoisomerase II/histidine kinase"/>
    <property type="match status" value="1"/>
</dbReference>
<dbReference type="EC" id="2.7.13.3" evidence="2"/>
<keyword evidence="4" id="KW-0808">Transferase</keyword>
<dbReference type="InterPro" id="IPR050482">
    <property type="entry name" value="Sensor_HK_TwoCompSys"/>
</dbReference>
<feature type="domain" description="Histidine kinase/HSP90-like ATPase" evidence="11">
    <location>
        <begin position="270"/>
        <end position="359"/>
    </location>
</feature>
<dbReference type="InterPro" id="IPR055558">
    <property type="entry name" value="DUF7134"/>
</dbReference>
<evidence type="ECO:0000256" key="5">
    <source>
        <dbReference type="ARBA" id="ARBA00022741"/>
    </source>
</evidence>
<evidence type="ECO:0000256" key="8">
    <source>
        <dbReference type="ARBA" id="ARBA00023012"/>
    </source>
</evidence>
<evidence type="ECO:0000313" key="15">
    <source>
        <dbReference type="Proteomes" id="UP000273119"/>
    </source>
</evidence>
<dbReference type="Pfam" id="PF23539">
    <property type="entry name" value="DUF7134"/>
    <property type="match status" value="1"/>
</dbReference>
<keyword evidence="15" id="KW-1185">Reference proteome</keyword>
<protein>
    <recommendedName>
        <fullName evidence="2">histidine kinase</fullName>
        <ecNumber evidence="2">2.7.13.3</ecNumber>
    </recommendedName>
</protein>
<dbReference type="InterPro" id="IPR036890">
    <property type="entry name" value="HATPase_C_sf"/>
</dbReference>
<dbReference type="InterPro" id="IPR003594">
    <property type="entry name" value="HATPase_dom"/>
</dbReference>
<evidence type="ECO:0000256" key="10">
    <source>
        <dbReference type="SAM" id="Phobius"/>
    </source>
</evidence>
<evidence type="ECO:0000256" key="2">
    <source>
        <dbReference type="ARBA" id="ARBA00012438"/>
    </source>
</evidence>
<sequence length="361" mass="38807">MDQTATLVLVFGMLISGAGIAWAFSERRTHPRRALWVTTGAGLLQVITVREFIFMDLVIPVIAYSVTAYGTRTDSRWAVVCSAIGSFLGAALWVRPFRVEDAATFGALVLFHLLICVIAWVSGDLHRTRRLAVEAIEDRARRLEQEQEQERALAAADERRRIAREMHDVVAHSLSVIIAQADGARYAAAADPEVAPKTLGTISETGRSALREMRSLLGVLRADDDDAAPKAPAPSLERLGELVDSTRAAGLAVAYTVRGTPARGLPSGAELTAYRAAQEALTNVLKHAGRGATSSLDLTWTQRGLTLSVVDDGRGPTPTDGLGRGQQGMRERAQLYGGTANFGPRGGGGYSVTVFLPYQEI</sequence>
<reference evidence="14 15" key="1">
    <citation type="submission" date="2018-07" db="EMBL/GenBank/DDBJ databases">
        <title>Arthrobacter sp. nov., isolated from raw cow's milk with high bacterial count.</title>
        <authorList>
            <person name="Hahne J."/>
            <person name="Isele D."/>
            <person name="Lipski A."/>
        </authorList>
    </citation>
    <scope>NUCLEOTIDE SEQUENCE [LARGE SCALE GENOMIC DNA]</scope>
    <source>
        <strain evidence="14 15">JZ R-183</strain>
    </source>
</reference>
<proteinExistence type="predicted"/>
<evidence type="ECO:0000256" key="6">
    <source>
        <dbReference type="ARBA" id="ARBA00022777"/>
    </source>
</evidence>
<evidence type="ECO:0000259" key="11">
    <source>
        <dbReference type="Pfam" id="PF02518"/>
    </source>
</evidence>
<dbReference type="GO" id="GO:0016020">
    <property type="term" value="C:membrane"/>
    <property type="evidence" value="ECO:0007669"/>
    <property type="project" value="InterPro"/>
</dbReference>
<gene>
    <name evidence="14" type="ORF">DWQ67_03585</name>
</gene>
<dbReference type="Pfam" id="PF02518">
    <property type="entry name" value="HATPase_c"/>
    <property type="match status" value="1"/>
</dbReference>
<evidence type="ECO:0000259" key="13">
    <source>
        <dbReference type="Pfam" id="PF23539"/>
    </source>
</evidence>
<keyword evidence="5" id="KW-0547">Nucleotide-binding</keyword>
<dbReference type="GO" id="GO:0046983">
    <property type="term" value="F:protein dimerization activity"/>
    <property type="evidence" value="ECO:0007669"/>
    <property type="project" value="InterPro"/>
</dbReference>
<keyword evidence="10" id="KW-0812">Transmembrane</keyword>
<dbReference type="Proteomes" id="UP000273119">
    <property type="component" value="Unassembled WGS sequence"/>
</dbReference>
<dbReference type="AlphaFoldDB" id="A0A496PNG1"/>
<keyword evidence="6 14" id="KW-0418">Kinase</keyword>
<evidence type="ECO:0000256" key="1">
    <source>
        <dbReference type="ARBA" id="ARBA00000085"/>
    </source>
</evidence>
<feature type="transmembrane region" description="Helical" evidence="10">
    <location>
        <begin position="47"/>
        <end position="70"/>
    </location>
</feature>
<evidence type="ECO:0000256" key="9">
    <source>
        <dbReference type="SAM" id="Coils"/>
    </source>
</evidence>
<evidence type="ECO:0000256" key="7">
    <source>
        <dbReference type="ARBA" id="ARBA00022840"/>
    </source>
</evidence>
<evidence type="ECO:0000256" key="4">
    <source>
        <dbReference type="ARBA" id="ARBA00022679"/>
    </source>
</evidence>
<keyword evidence="9" id="KW-0175">Coiled coil</keyword>
<keyword evidence="8" id="KW-0902">Two-component regulatory system</keyword>
<dbReference type="Gene3D" id="1.20.5.1930">
    <property type="match status" value="1"/>
</dbReference>
<evidence type="ECO:0000256" key="3">
    <source>
        <dbReference type="ARBA" id="ARBA00022553"/>
    </source>
</evidence>
<dbReference type="EMBL" id="QQXL01000001">
    <property type="protein sequence ID" value="RKW71994.1"/>
    <property type="molecule type" value="Genomic_DNA"/>
</dbReference>
<dbReference type="GO" id="GO:0005524">
    <property type="term" value="F:ATP binding"/>
    <property type="evidence" value="ECO:0007669"/>
    <property type="project" value="UniProtKB-KW"/>
</dbReference>
<organism evidence="14 15">
    <name type="scientific">Galactobacter caseinivorans</name>
    <dbReference type="NCBI Taxonomy" id="2676123"/>
    <lineage>
        <taxon>Bacteria</taxon>
        <taxon>Bacillati</taxon>
        <taxon>Actinomycetota</taxon>
        <taxon>Actinomycetes</taxon>
        <taxon>Micrococcales</taxon>
        <taxon>Micrococcaceae</taxon>
        <taxon>Galactobacter</taxon>
    </lineage>
</organism>
<keyword evidence="7" id="KW-0067">ATP-binding</keyword>
<name>A0A496PNG1_9MICC</name>
<feature type="transmembrane region" description="Helical" evidence="10">
    <location>
        <begin position="77"/>
        <end position="96"/>
    </location>
</feature>
<dbReference type="GO" id="GO:0000155">
    <property type="term" value="F:phosphorelay sensor kinase activity"/>
    <property type="evidence" value="ECO:0007669"/>
    <property type="project" value="InterPro"/>
</dbReference>